<keyword evidence="1" id="KW-0732">Signal</keyword>
<feature type="signal peptide" evidence="1">
    <location>
        <begin position="1"/>
        <end position="19"/>
    </location>
</feature>
<sequence length="161" mass="17160">MAAAVALEVFGLFLGGALSLIDILLPPPEIPTSPLQQGHSLLRFGIGLNSTASTSLGGIIPSVKVWNEEGVFIGAAIGSSVSDIQPGTFKTVEVRHNDSYLFQQPTYVEVSGGSDAVCVAYMAQTWADGTQLGWLGDMGRYCGKEWYYSSLFVSTKNGTYK</sequence>
<organism evidence="2 3">
    <name type="scientific">Pseudopithomyces chartarum</name>
    <dbReference type="NCBI Taxonomy" id="1892770"/>
    <lineage>
        <taxon>Eukaryota</taxon>
        <taxon>Fungi</taxon>
        <taxon>Dikarya</taxon>
        <taxon>Ascomycota</taxon>
        <taxon>Pezizomycotina</taxon>
        <taxon>Dothideomycetes</taxon>
        <taxon>Pleosporomycetidae</taxon>
        <taxon>Pleosporales</taxon>
        <taxon>Massarineae</taxon>
        <taxon>Didymosphaeriaceae</taxon>
        <taxon>Pseudopithomyces</taxon>
    </lineage>
</organism>
<dbReference type="AlphaFoldDB" id="A0AAN6LV13"/>
<evidence type="ECO:0000256" key="1">
    <source>
        <dbReference type="SAM" id="SignalP"/>
    </source>
</evidence>
<feature type="non-terminal residue" evidence="2">
    <location>
        <position position="161"/>
    </location>
</feature>
<name>A0AAN6LV13_9PLEO</name>
<reference evidence="2 3" key="1">
    <citation type="submission" date="2021-02" db="EMBL/GenBank/DDBJ databases">
        <title>Genome assembly of Pseudopithomyces chartarum.</title>
        <authorList>
            <person name="Jauregui R."/>
            <person name="Singh J."/>
            <person name="Voisey C."/>
        </authorList>
    </citation>
    <scope>NUCLEOTIDE SEQUENCE [LARGE SCALE GENOMIC DNA]</scope>
    <source>
        <strain evidence="2 3">AGR01</strain>
    </source>
</reference>
<dbReference type="Proteomes" id="UP001280581">
    <property type="component" value="Unassembled WGS sequence"/>
</dbReference>
<feature type="chain" id="PRO_5042924725" evidence="1">
    <location>
        <begin position="20"/>
        <end position="161"/>
    </location>
</feature>
<comment type="caution">
    <text evidence="2">The sequence shown here is derived from an EMBL/GenBank/DDBJ whole genome shotgun (WGS) entry which is preliminary data.</text>
</comment>
<gene>
    <name evidence="2" type="ORF">GRF29_103g1611370</name>
</gene>
<keyword evidence="3" id="KW-1185">Reference proteome</keyword>
<proteinExistence type="predicted"/>
<evidence type="ECO:0000313" key="3">
    <source>
        <dbReference type="Proteomes" id="UP001280581"/>
    </source>
</evidence>
<protein>
    <submittedName>
        <fullName evidence="2">Uncharacterized protein</fullName>
    </submittedName>
</protein>
<dbReference type="EMBL" id="WVTA01000009">
    <property type="protein sequence ID" value="KAK3207656.1"/>
    <property type="molecule type" value="Genomic_DNA"/>
</dbReference>
<accession>A0AAN6LV13</accession>
<evidence type="ECO:0000313" key="2">
    <source>
        <dbReference type="EMBL" id="KAK3207656.1"/>
    </source>
</evidence>